<reference evidence="1 2" key="1">
    <citation type="journal article" date="2019" name="Nat. Ecol. Evol.">
        <title>Megaphylogeny resolves global patterns of mushroom evolution.</title>
        <authorList>
            <person name="Varga T."/>
            <person name="Krizsan K."/>
            <person name="Foldi C."/>
            <person name="Dima B."/>
            <person name="Sanchez-Garcia M."/>
            <person name="Sanchez-Ramirez S."/>
            <person name="Szollosi G.J."/>
            <person name="Szarkandi J.G."/>
            <person name="Papp V."/>
            <person name="Albert L."/>
            <person name="Andreopoulos W."/>
            <person name="Angelini C."/>
            <person name="Antonin V."/>
            <person name="Barry K.W."/>
            <person name="Bougher N.L."/>
            <person name="Buchanan P."/>
            <person name="Buyck B."/>
            <person name="Bense V."/>
            <person name="Catcheside P."/>
            <person name="Chovatia M."/>
            <person name="Cooper J."/>
            <person name="Damon W."/>
            <person name="Desjardin D."/>
            <person name="Finy P."/>
            <person name="Geml J."/>
            <person name="Haridas S."/>
            <person name="Hughes K."/>
            <person name="Justo A."/>
            <person name="Karasinski D."/>
            <person name="Kautmanova I."/>
            <person name="Kiss B."/>
            <person name="Kocsube S."/>
            <person name="Kotiranta H."/>
            <person name="LaButti K.M."/>
            <person name="Lechner B.E."/>
            <person name="Liimatainen K."/>
            <person name="Lipzen A."/>
            <person name="Lukacs Z."/>
            <person name="Mihaltcheva S."/>
            <person name="Morgado L.N."/>
            <person name="Niskanen T."/>
            <person name="Noordeloos M.E."/>
            <person name="Ohm R.A."/>
            <person name="Ortiz-Santana B."/>
            <person name="Ovrebo C."/>
            <person name="Racz N."/>
            <person name="Riley R."/>
            <person name="Savchenko A."/>
            <person name="Shiryaev A."/>
            <person name="Soop K."/>
            <person name="Spirin V."/>
            <person name="Szebenyi C."/>
            <person name="Tomsovsky M."/>
            <person name="Tulloss R.E."/>
            <person name="Uehling J."/>
            <person name="Grigoriev I.V."/>
            <person name="Vagvolgyi C."/>
            <person name="Papp T."/>
            <person name="Martin F.M."/>
            <person name="Miettinen O."/>
            <person name="Hibbett D.S."/>
            <person name="Nagy L.G."/>
        </authorList>
    </citation>
    <scope>NUCLEOTIDE SEQUENCE [LARGE SCALE GENOMIC DNA]</scope>
    <source>
        <strain evidence="1 2">CBS 121175</strain>
    </source>
</reference>
<keyword evidence="2" id="KW-1185">Reference proteome</keyword>
<evidence type="ECO:0000313" key="2">
    <source>
        <dbReference type="Proteomes" id="UP000307440"/>
    </source>
</evidence>
<evidence type="ECO:0000313" key="1">
    <source>
        <dbReference type="EMBL" id="TFK19263.1"/>
    </source>
</evidence>
<gene>
    <name evidence="1" type="ORF">FA15DRAFT_674587</name>
</gene>
<dbReference type="AlphaFoldDB" id="A0A5C3KHN2"/>
<accession>A0A5C3KHN2</accession>
<sequence length="65" mass="7295">MSGIDRNDVNIPLLQHGHRRRYSEAHISPSNKNPTCRRPRLIISISALRLPRNSMVANPGQPPST</sequence>
<dbReference type="EMBL" id="ML210350">
    <property type="protein sequence ID" value="TFK19263.1"/>
    <property type="molecule type" value="Genomic_DNA"/>
</dbReference>
<proteinExistence type="predicted"/>
<organism evidence="1 2">
    <name type="scientific">Coprinopsis marcescibilis</name>
    <name type="common">Agaric fungus</name>
    <name type="synonym">Psathyrella marcescibilis</name>
    <dbReference type="NCBI Taxonomy" id="230819"/>
    <lineage>
        <taxon>Eukaryota</taxon>
        <taxon>Fungi</taxon>
        <taxon>Dikarya</taxon>
        <taxon>Basidiomycota</taxon>
        <taxon>Agaricomycotina</taxon>
        <taxon>Agaricomycetes</taxon>
        <taxon>Agaricomycetidae</taxon>
        <taxon>Agaricales</taxon>
        <taxon>Agaricineae</taxon>
        <taxon>Psathyrellaceae</taxon>
        <taxon>Coprinopsis</taxon>
    </lineage>
</organism>
<protein>
    <submittedName>
        <fullName evidence="1">Uncharacterized protein</fullName>
    </submittedName>
</protein>
<name>A0A5C3KHN2_COPMA</name>
<dbReference type="Proteomes" id="UP000307440">
    <property type="component" value="Unassembled WGS sequence"/>
</dbReference>